<evidence type="ECO:0000313" key="2">
    <source>
        <dbReference type="Proteomes" id="UP000215086"/>
    </source>
</evidence>
<dbReference type="KEGG" id="ttf:THTE_0592"/>
<dbReference type="AlphaFoldDB" id="A0A286RB55"/>
<evidence type="ECO:0000313" key="1">
    <source>
        <dbReference type="EMBL" id="ASV73194.1"/>
    </source>
</evidence>
<dbReference type="EMBL" id="CP018477">
    <property type="protein sequence ID" value="ASV73194.1"/>
    <property type="molecule type" value="Genomic_DNA"/>
</dbReference>
<reference evidence="1 2" key="1">
    <citation type="journal article" name="Front. Microbiol.">
        <title>Sugar Metabolism of the First Thermophilic Planctomycete Thermogutta terrifontis: Comparative Genomic and Transcriptomic Approaches.</title>
        <authorList>
            <person name="Elcheninov A.G."/>
            <person name="Menzel P."/>
            <person name="Gudbergsdottir S.R."/>
            <person name="Slesarev A.I."/>
            <person name="Kadnikov V.V."/>
            <person name="Krogh A."/>
            <person name="Bonch-Osmolovskaya E.A."/>
            <person name="Peng X."/>
            <person name="Kublanov I.V."/>
        </authorList>
    </citation>
    <scope>NUCLEOTIDE SEQUENCE [LARGE SCALE GENOMIC DNA]</scope>
    <source>
        <strain evidence="1 2">R1</strain>
    </source>
</reference>
<proteinExistence type="predicted"/>
<gene>
    <name evidence="1" type="ORF">THTE_0592</name>
</gene>
<dbReference type="Proteomes" id="UP000215086">
    <property type="component" value="Chromosome"/>
</dbReference>
<name>A0A286RB55_9BACT</name>
<protein>
    <recommendedName>
        <fullName evidence="3">HEPN domain-containing protein</fullName>
    </recommendedName>
</protein>
<keyword evidence="2" id="KW-1185">Reference proteome</keyword>
<evidence type="ECO:0008006" key="3">
    <source>
        <dbReference type="Google" id="ProtNLM"/>
    </source>
</evidence>
<sequence length="57" mass="6618">MQLPEKIVERFRRQSFAWSVDLRYETGRGDKNATEALFETARMIYEFVSQQLSGGSS</sequence>
<organism evidence="1 2">
    <name type="scientific">Thermogutta terrifontis</name>
    <dbReference type="NCBI Taxonomy" id="1331910"/>
    <lineage>
        <taxon>Bacteria</taxon>
        <taxon>Pseudomonadati</taxon>
        <taxon>Planctomycetota</taxon>
        <taxon>Planctomycetia</taxon>
        <taxon>Pirellulales</taxon>
        <taxon>Thermoguttaceae</taxon>
        <taxon>Thermogutta</taxon>
    </lineage>
</organism>
<accession>A0A286RB55</accession>